<dbReference type="OrthoDB" id="10453019at2759"/>
<evidence type="ECO:0000313" key="2">
    <source>
        <dbReference type="Proteomes" id="UP000095284"/>
    </source>
</evidence>
<accession>A0A1I7S7Q5</accession>
<dbReference type="WBParaSite" id="BXY_0904600.1">
    <property type="protein sequence ID" value="BXY_0904600.1"/>
    <property type="gene ID" value="BXY_0904600"/>
</dbReference>
<proteinExistence type="predicted"/>
<name>A0A1I7S7Q5_BURXY</name>
<dbReference type="EMBL" id="CAJFDI010000001">
    <property type="protein sequence ID" value="CAD5210707.1"/>
    <property type="molecule type" value="Genomic_DNA"/>
</dbReference>
<reference evidence="1" key="2">
    <citation type="submission" date="2020-09" db="EMBL/GenBank/DDBJ databases">
        <authorList>
            <person name="Kikuchi T."/>
        </authorList>
    </citation>
    <scope>NUCLEOTIDE SEQUENCE</scope>
    <source>
        <strain evidence="1">Ka4C1</strain>
    </source>
</reference>
<dbReference type="EMBL" id="CAJFCV020000001">
    <property type="protein sequence ID" value="CAG9086860.1"/>
    <property type="molecule type" value="Genomic_DNA"/>
</dbReference>
<evidence type="ECO:0000313" key="3">
    <source>
        <dbReference type="Proteomes" id="UP000659654"/>
    </source>
</evidence>
<protein>
    <submittedName>
        <fullName evidence="1">(pine wood nematode) hypothetical protein</fullName>
    </submittedName>
</protein>
<gene>
    <name evidence="1" type="ORF">BXYJ_LOCUS2063</name>
</gene>
<sequence length="205" mass="24198">MVEIYPKSEMNMDQEETYDYMDLDNVTISDTDFDADDDEDVDNNAETELLDISVHKLYPEEIEREERKEYQLEITYPPSNMKTYNYKGFEGTVWYVNREKKGLVVMFNVPKTLNEADLDGIFEPYHLDQIVLLRDENGPAGTAFLFGAYYFLRMIESWASNVSINEHQLRAVFIDEKDITRLLPADACNALRHTYPRQRLYFRQN</sequence>
<keyword evidence="3" id="KW-1185">Reference proteome</keyword>
<evidence type="ECO:0000313" key="1">
    <source>
        <dbReference type="EMBL" id="CAD5210707.1"/>
    </source>
</evidence>
<evidence type="ECO:0000313" key="4">
    <source>
        <dbReference type="WBParaSite" id="BXY_0904600.1"/>
    </source>
</evidence>
<dbReference type="Proteomes" id="UP000659654">
    <property type="component" value="Unassembled WGS sequence"/>
</dbReference>
<dbReference type="AlphaFoldDB" id="A0A1I7S7Q5"/>
<dbReference type="Proteomes" id="UP000095284">
    <property type="component" value="Unplaced"/>
</dbReference>
<dbReference type="Proteomes" id="UP000582659">
    <property type="component" value="Unassembled WGS sequence"/>
</dbReference>
<reference evidence="4" key="1">
    <citation type="submission" date="2016-11" db="UniProtKB">
        <authorList>
            <consortium name="WormBaseParasite"/>
        </authorList>
    </citation>
    <scope>IDENTIFICATION</scope>
</reference>
<organism evidence="2 4">
    <name type="scientific">Bursaphelenchus xylophilus</name>
    <name type="common">Pinewood nematode worm</name>
    <name type="synonym">Aphelenchoides xylophilus</name>
    <dbReference type="NCBI Taxonomy" id="6326"/>
    <lineage>
        <taxon>Eukaryota</taxon>
        <taxon>Metazoa</taxon>
        <taxon>Ecdysozoa</taxon>
        <taxon>Nematoda</taxon>
        <taxon>Chromadorea</taxon>
        <taxon>Rhabditida</taxon>
        <taxon>Tylenchina</taxon>
        <taxon>Tylenchomorpha</taxon>
        <taxon>Aphelenchoidea</taxon>
        <taxon>Aphelenchoididae</taxon>
        <taxon>Bursaphelenchus</taxon>
    </lineage>
</organism>